<feature type="domain" description="External alternative NADH-ubiquinone oxidoreductase-like C-terminal" evidence="10">
    <location>
        <begin position="367"/>
        <end position="426"/>
    </location>
</feature>
<feature type="domain" description="FAD/NAD(P)-binding" evidence="9">
    <location>
        <begin position="29"/>
        <end position="343"/>
    </location>
</feature>
<evidence type="ECO:0000256" key="2">
    <source>
        <dbReference type="ARBA" id="ARBA00012637"/>
    </source>
</evidence>
<keyword evidence="4" id="KW-0274">FAD</keyword>
<dbReference type="STRING" id="378806.STAUR_1101"/>
<evidence type="ECO:0000256" key="1">
    <source>
        <dbReference type="ARBA" id="ARBA00005272"/>
    </source>
</evidence>
<dbReference type="Proteomes" id="UP000001351">
    <property type="component" value="Chromosome"/>
</dbReference>
<dbReference type="KEGG" id="sur:STAUR_1101"/>
<comment type="catalytic activity">
    <reaction evidence="8">
        <text>a quinone + NADH + H(+) = a quinol + NAD(+)</text>
        <dbReference type="Rhea" id="RHEA:46160"/>
        <dbReference type="ChEBI" id="CHEBI:15378"/>
        <dbReference type="ChEBI" id="CHEBI:24646"/>
        <dbReference type="ChEBI" id="CHEBI:57540"/>
        <dbReference type="ChEBI" id="CHEBI:57945"/>
        <dbReference type="ChEBI" id="CHEBI:132124"/>
        <dbReference type="EC" id="1.6.5.9"/>
    </reaction>
</comment>
<keyword evidence="3" id="KW-0285">Flavoprotein</keyword>
<evidence type="ECO:0000256" key="8">
    <source>
        <dbReference type="ARBA" id="ARBA00047599"/>
    </source>
</evidence>
<proteinExistence type="inferred from homology"/>
<dbReference type="Pfam" id="PF22366">
    <property type="entry name" value="NDH2_C"/>
    <property type="match status" value="1"/>
</dbReference>
<evidence type="ECO:0000259" key="10">
    <source>
        <dbReference type="Pfam" id="PF22366"/>
    </source>
</evidence>
<reference evidence="11 12" key="1">
    <citation type="journal article" date="2011" name="Mol. Biol. Evol.">
        <title>Comparative genomic analysis of fruiting body formation in Myxococcales.</title>
        <authorList>
            <person name="Huntley S."/>
            <person name="Hamann N."/>
            <person name="Wegener-Feldbrugge S."/>
            <person name="Treuner-Lange A."/>
            <person name="Kube M."/>
            <person name="Reinhardt R."/>
            <person name="Klages S."/>
            <person name="Muller R."/>
            <person name="Ronning C.M."/>
            <person name="Nierman W.C."/>
            <person name="Sogaard-Andersen L."/>
        </authorList>
    </citation>
    <scope>NUCLEOTIDE SEQUENCE [LARGE SCALE GENOMIC DNA]</scope>
    <source>
        <strain evidence="11 12">DW4/3-1</strain>
    </source>
</reference>
<dbReference type="PRINTS" id="PR00411">
    <property type="entry name" value="PNDRDTASEI"/>
</dbReference>
<dbReference type="EMBL" id="CP002271">
    <property type="protein sequence ID" value="ADO68905.1"/>
    <property type="molecule type" value="Genomic_DNA"/>
</dbReference>
<evidence type="ECO:0000256" key="7">
    <source>
        <dbReference type="ARBA" id="ARBA00023027"/>
    </source>
</evidence>
<dbReference type="PANTHER" id="PTHR43706:SF47">
    <property type="entry name" value="EXTERNAL NADH-UBIQUINONE OXIDOREDUCTASE 1, MITOCHONDRIAL-RELATED"/>
    <property type="match status" value="1"/>
</dbReference>
<dbReference type="eggNOG" id="COG1252">
    <property type="taxonomic scope" value="Bacteria"/>
</dbReference>
<keyword evidence="5" id="KW-0809">Transit peptide</keyword>
<dbReference type="HOGENOM" id="CLU_021377_7_1_7"/>
<evidence type="ECO:0000259" key="9">
    <source>
        <dbReference type="Pfam" id="PF07992"/>
    </source>
</evidence>
<evidence type="ECO:0000256" key="5">
    <source>
        <dbReference type="ARBA" id="ARBA00022946"/>
    </source>
</evidence>
<evidence type="ECO:0000313" key="11">
    <source>
        <dbReference type="EMBL" id="ADO68905.1"/>
    </source>
</evidence>
<dbReference type="Pfam" id="PF07992">
    <property type="entry name" value="Pyr_redox_2"/>
    <property type="match status" value="1"/>
</dbReference>
<dbReference type="PANTHER" id="PTHR43706">
    <property type="entry name" value="NADH DEHYDROGENASE"/>
    <property type="match status" value="1"/>
</dbReference>
<dbReference type="InterPro" id="IPR023753">
    <property type="entry name" value="FAD/NAD-binding_dom"/>
</dbReference>
<evidence type="ECO:0000256" key="3">
    <source>
        <dbReference type="ARBA" id="ARBA00022630"/>
    </source>
</evidence>
<dbReference type="SUPFAM" id="SSF51905">
    <property type="entry name" value="FAD/NAD(P)-binding domain"/>
    <property type="match status" value="1"/>
</dbReference>
<dbReference type="InterPro" id="IPR036188">
    <property type="entry name" value="FAD/NAD-bd_sf"/>
</dbReference>
<dbReference type="AlphaFoldDB" id="E3FES4"/>
<keyword evidence="7" id="KW-0520">NAD</keyword>
<accession>E3FES4</accession>
<keyword evidence="6" id="KW-0560">Oxidoreductase</keyword>
<dbReference type="PRINTS" id="PR00368">
    <property type="entry name" value="FADPNR"/>
</dbReference>
<gene>
    <name evidence="11" type="ordered locus">STAUR_1101</name>
</gene>
<organism evidence="11 12">
    <name type="scientific">Stigmatella aurantiaca (strain DW4/3-1)</name>
    <dbReference type="NCBI Taxonomy" id="378806"/>
    <lineage>
        <taxon>Bacteria</taxon>
        <taxon>Pseudomonadati</taxon>
        <taxon>Myxococcota</taxon>
        <taxon>Myxococcia</taxon>
        <taxon>Myxococcales</taxon>
        <taxon>Cystobacterineae</taxon>
        <taxon>Archangiaceae</taxon>
        <taxon>Stigmatella</taxon>
    </lineage>
</organism>
<name>E3FES4_STIAD</name>
<evidence type="ECO:0000256" key="6">
    <source>
        <dbReference type="ARBA" id="ARBA00023002"/>
    </source>
</evidence>
<dbReference type="InterPro" id="IPR045024">
    <property type="entry name" value="NDH-2"/>
</dbReference>
<keyword evidence="12" id="KW-1185">Reference proteome</keyword>
<dbReference type="Gene3D" id="3.50.50.100">
    <property type="match status" value="1"/>
</dbReference>
<dbReference type="EC" id="1.6.5.9" evidence="2"/>
<sequence>MGRKARGGWLALSGRHTFPGMENTPKRHQVVIVGAGFGGLQAALKLKKAPVDVTVVDRYNHHLFQPLLYQVATAVLSPGEIAAPIRSVLRGRNTTVLLAEAQSVDLRRKVLVCDGGDIAYDTLVLAAGATHSYFGHPEWSQFAPGLKTIDDARNIRERVLLALEAAERETDPVRQREWLTFVIVGAGPTGVELAGALAHMTQHSLPKEFRRVDITQARVILLEGLPRVLTAYPEELSTRARRDLERLGVDVRTGTMVTGVDELGVQVGETRIAARTVLWGAGVAASPLAKTLGVPLDKAGRVKVEPTLAVPGHEDVFVIGDLASVQQDGKPVPGIAPAAMQMGKHVAKNIRLRAEGRPLEPFHYLDKGSFAVIGRGSAIGLLFDKVRVRGWVAWSMWLGIHIAFLVGFRNKLVVLVDWAYTYLTKRRDVRLITGLYARKLPSMRRTAPGELEAFGTKEEGTFPARLPESTESAPLH</sequence>
<protein>
    <recommendedName>
        <fullName evidence="2">NADH:ubiquinone reductase (non-electrogenic)</fullName>
        <ecNumber evidence="2">1.6.5.9</ecNumber>
    </recommendedName>
</protein>
<evidence type="ECO:0000313" key="12">
    <source>
        <dbReference type="Proteomes" id="UP000001351"/>
    </source>
</evidence>
<evidence type="ECO:0000256" key="4">
    <source>
        <dbReference type="ARBA" id="ARBA00022827"/>
    </source>
</evidence>
<dbReference type="InterPro" id="IPR054585">
    <property type="entry name" value="NDH2-like_C"/>
</dbReference>
<dbReference type="GO" id="GO:0050136">
    <property type="term" value="F:NADH dehydrogenase (quinone) (non-electrogenic) activity"/>
    <property type="evidence" value="ECO:0007669"/>
    <property type="project" value="UniProtKB-EC"/>
</dbReference>
<comment type="similarity">
    <text evidence="1">Belongs to the NADH dehydrogenase family.</text>
</comment>